<dbReference type="OrthoDB" id="5954035at2759"/>
<reference evidence="1" key="1">
    <citation type="submission" date="2020-11" db="EMBL/GenBank/DDBJ databases">
        <authorList>
            <consortium name="DOE Joint Genome Institute"/>
            <person name="Ahrendt S."/>
            <person name="Riley R."/>
            <person name="Andreopoulos W."/>
            <person name="Labutti K."/>
            <person name="Pangilinan J."/>
            <person name="Ruiz-Duenas F.J."/>
            <person name="Barrasa J.M."/>
            <person name="Sanchez-Garcia M."/>
            <person name="Camarero S."/>
            <person name="Miyauchi S."/>
            <person name="Serrano A."/>
            <person name="Linde D."/>
            <person name="Babiker R."/>
            <person name="Drula E."/>
            <person name="Ayuso-Fernandez I."/>
            <person name="Pacheco R."/>
            <person name="Padilla G."/>
            <person name="Ferreira P."/>
            <person name="Barriuso J."/>
            <person name="Kellner H."/>
            <person name="Castanera R."/>
            <person name="Alfaro M."/>
            <person name="Ramirez L."/>
            <person name="Pisabarro A.G."/>
            <person name="Kuo A."/>
            <person name="Tritt A."/>
            <person name="Lipzen A."/>
            <person name="He G."/>
            <person name="Yan M."/>
            <person name="Ng V."/>
            <person name="Cullen D."/>
            <person name="Martin F."/>
            <person name="Rosso M.-N."/>
            <person name="Henrissat B."/>
            <person name="Hibbett D."/>
            <person name="Martinez A.T."/>
            <person name="Grigoriev I.V."/>
        </authorList>
    </citation>
    <scope>NUCLEOTIDE SEQUENCE</scope>
    <source>
        <strain evidence="1">AH 40177</strain>
    </source>
</reference>
<organism evidence="1 2">
    <name type="scientific">Rhodocollybia butyracea</name>
    <dbReference type="NCBI Taxonomy" id="206335"/>
    <lineage>
        <taxon>Eukaryota</taxon>
        <taxon>Fungi</taxon>
        <taxon>Dikarya</taxon>
        <taxon>Basidiomycota</taxon>
        <taxon>Agaricomycotina</taxon>
        <taxon>Agaricomycetes</taxon>
        <taxon>Agaricomycetidae</taxon>
        <taxon>Agaricales</taxon>
        <taxon>Marasmiineae</taxon>
        <taxon>Omphalotaceae</taxon>
        <taxon>Rhodocollybia</taxon>
    </lineage>
</organism>
<protein>
    <submittedName>
        <fullName evidence="1">Uncharacterized protein</fullName>
    </submittedName>
</protein>
<evidence type="ECO:0000313" key="2">
    <source>
        <dbReference type="Proteomes" id="UP000772434"/>
    </source>
</evidence>
<dbReference type="EMBL" id="JADNRY010000215">
    <property type="protein sequence ID" value="KAF9061071.1"/>
    <property type="molecule type" value="Genomic_DNA"/>
</dbReference>
<sequence length="56" mass="6250">MIGGGHVGWSEPSSGRVRLELGYQSCHVKRWMTKAMLEWLRLIAELVVHGGASRTD</sequence>
<gene>
    <name evidence="1" type="ORF">BDP27DRAFT_1338697</name>
</gene>
<evidence type="ECO:0000313" key="1">
    <source>
        <dbReference type="EMBL" id="KAF9061071.1"/>
    </source>
</evidence>
<dbReference type="Proteomes" id="UP000772434">
    <property type="component" value="Unassembled WGS sequence"/>
</dbReference>
<accession>A0A9P5PA07</accession>
<proteinExistence type="predicted"/>
<dbReference type="AlphaFoldDB" id="A0A9P5PA07"/>
<comment type="caution">
    <text evidence="1">The sequence shown here is derived from an EMBL/GenBank/DDBJ whole genome shotgun (WGS) entry which is preliminary data.</text>
</comment>
<name>A0A9P5PA07_9AGAR</name>
<keyword evidence="2" id="KW-1185">Reference proteome</keyword>